<dbReference type="EMBL" id="UATM01000032">
    <property type="protein sequence ID" value="SPY48641.1"/>
    <property type="molecule type" value="Genomic_DNA"/>
</dbReference>
<evidence type="ECO:0000313" key="4">
    <source>
        <dbReference type="EMBL" id="SPY48641.1"/>
    </source>
</evidence>
<evidence type="ECO:0000256" key="2">
    <source>
        <dbReference type="ARBA" id="ARBA00022553"/>
    </source>
</evidence>
<dbReference type="OrthoDB" id="1701834at2"/>
<dbReference type="RefSeq" id="WP_036762254.1">
    <property type="nucleotide sequence ID" value="NZ_CP068103.1"/>
</dbReference>
<evidence type="ECO:0000259" key="3">
    <source>
        <dbReference type="PROSITE" id="PS50075"/>
    </source>
</evidence>
<gene>
    <name evidence="4" type="primary">tycC_3</name>
    <name evidence="4" type="ORF">NCTC13076_01728</name>
</gene>
<proteinExistence type="predicted"/>
<dbReference type="SUPFAM" id="SSF47336">
    <property type="entry name" value="ACP-like"/>
    <property type="match status" value="1"/>
</dbReference>
<protein>
    <submittedName>
        <fullName evidence="4">Tyrocidine synthase III</fullName>
    </submittedName>
</protein>
<reference evidence="4 5" key="1">
    <citation type="submission" date="2018-06" db="EMBL/GenBank/DDBJ databases">
        <authorList>
            <consortium name="Pathogen Informatics"/>
            <person name="Doyle S."/>
        </authorList>
    </citation>
    <scope>NUCLEOTIDE SEQUENCE [LARGE SCALE GENOMIC DNA]</scope>
    <source>
        <strain evidence="4 5">NCTC13076</strain>
    </source>
</reference>
<feature type="domain" description="Carrier" evidence="3">
    <location>
        <begin position="373"/>
        <end position="448"/>
    </location>
</feature>
<dbReference type="Proteomes" id="UP000250070">
    <property type="component" value="Unassembled WGS sequence"/>
</dbReference>
<dbReference type="InterPro" id="IPR036736">
    <property type="entry name" value="ACP-like_sf"/>
</dbReference>
<dbReference type="InterPro" id="IPR029063">
    <property type="entry name" value="SAM-dependent_MTases_sf"/>
</dbReference>
<dbReference type="PROSITE" id="PS50075">
    <property type="entry name" value="CARRIER"/>
    <property type="match status" value="1"/>
</dbReference>
<dbReference type="AlphaFoldDB" id="A0A2X1YM85"/>
<dbReference type="InterPro" id="IPR006162">
    <property type="entry name" value="Ppantetheine_attach_site"/>
</dbReference>
<dbReference type="GeneID" id="83863196"/>
<evidence type="ECO:0000256" key="1">
    <source>
        <dbReference type="ARBA" id="ARBA00022450"/>
    </source>
</evidence>
<dbReference type="Gene3D" id="3.40.50.150">
    <property type="entry name" value="Vaccinia Virus protein VP39"/>
    <property type="match status" value="1"/>
</dbReference>
<keyword evidence="1" id="KW-0596">Phosphopantetheine</keyword>
<keyword evidence="2" id="KW-0597">Phosphoprotein</keyword>
<name>A0A2X1YM85_9FIRM</name>
<dbReference type="Pfam" id="PF00550">
    <property type="entry name" value="PP-binding"/>
    <property type="match status" value="1"/>
</dbReference>
<organism evidence="4 5">
    <name type="scientific">Peptoniphilus harei</name>
    <dbReference type="NCBI Taxonomy" id="54005"/>
    <lineage>
        <taxon>Bacteria</taxon>
        <taxon>Bacillati</taxon>
        <taxon>Bacillota</taxon>
        <taxon>Tissierellia</taxon>
        <taxon>Tissierellales</taxon>
        <taxon>Peptoniphilaceae</taxon>
        <taxon>Peptoniphilus</taxon>
    </lineage>
</organism>
<evidence type="ECO:0000313" key="5">
    <source>
        <dbReference type="Proteomes" id="UP000250070"/>
    </source>
</evidence>
<dbReference type="PROSITE" id="PS00012">
    <property type="entry name" value="PHOSPHOPANTETHEINE"/>
    <property type="match status" value="1"/>
</dbReference>
<dbReference type="SUPFAM" id="SSF53335">
    <property type="entry name" value="S-adenosyl-L-methionine-dependent methyltransferases"/>
    <property type="match status" value="1"/>
</dbReference>
<dbReference type="Gene3D" id="1.10.1200.10">
    <property type="entry name" value="ACP-like"/>
    <property type="match status" value="1"/>
</dbReference>
<sequence>MKRKKFNIEYQKRIYSGKYKTIISQENVKTLLVEPELEEDKSEFKINYIDNINTDNEVKKRKYFVQKFLLDLLTEINVKKIKIDNKNENIIKYWLKYVKDFKADEMNEVKIAEDSLYRKLQLKKNLFVDILENNNKKELLLLDNEISPAKLGIRSEFTESLLDKLIKNINNESKDIKRLTIGIVNDVDCIIKDNLVSRIKDLNNVILLNDCNDKKFLKDNYLSRFDHIISVNFLHQIEDVESFFKTSKLMLKRNGKIHVIDFGKMDPISVLTAIFFQEKNLDVETEKRTQFFYKVDYIKKIAKKYFFKNTMFLIENNIAYYLESENYTDHIELINNLENEIGLDFDKKIVLLSLDSFNVDVSDKTTIKEQLKNYNENLEEILKIIWMQNLDIDDVDRNSNYFKLGGNSLSATKLLVEIERRLKCKLTLNEIFSNPEFEKMLNLINSKQLGMEVVEGEI</sequence>
<dbReference type="InterPro" id="IPR009081">
    <property type="entry name" value="PP-bd_ACP"/>
</dbReference>
<accession>A0A2X1YM85</accession>